<dbReference type="AlphaFoldDB" id="A0A9W9Y3Z8"/>
<organism evidence="2 3">
    <name type="scientific">Penicillium fimorum</name>
    <dbReference type="NCBI Taxonomy" id="1882269"/>
    <lineage>
        <taxon>Eukaryota</taxon>
        <taxon>Fungi</taxon>
        <taxon>Dikarya</taxon>
        <taxon>Ascomycota</taxon>
        <taxon>Pezizomycotina</taxon>
        <taxon>Eurotiomycetes</taxon>
        <taxon>Eurotiomycetidae</taxon>
        <taxon>Eurotiales</taxon>
        <taxon>Aspergillaceae</taxon>
        <taxon>Penicillium</taxon>
    </lineage>
</organism>
<evidence type="ECO:0000313" key="3">
    <source>
        <dbReference type="Proteomes" id="UP001149954"/>
    </source>
</evidence>
<protein>
    <recommendedName>
        <fullName evidence="1">Serine hydrolase domain-containing protein</fullName>
    </recommendedName>
</protein>
<evidence type="ECO:0000313" key="2">
    <source>
        <dbReference type="EMBL" id="KAJ5519711.1"/>
    </source>
</evidence>
<dbReference type="GO" id="GO:0017000">
    <property type="term" value="P:antibiotic biosynthetic process"/>
    <property type="evidence" value="ECO:0007669"/>
    <property type="project" value="UniProtKB-ARBA"/>
</dbReference>
<dbReference type="Pfam" id="PF03959">
    <property type="entry name" value="FSH1"/>
    <property type="match status" value="1"/>
</dbReference>
<comment type="caution">
    <text evidence="2">The sequence shown here is derived from an EMBL/GenBank/DDBJ whole genome shotgun (WGS) entry which is preliminary data.</text>
</comment>
<dbReference type="InterPro" id="IPR029058">
    <property type="entry name" value="AB_hydrolase_fold"/>
</dbReference>
<dbReference type="Gene3D" id="3.40.50.1820">
    <property type="entry name" value="alpha/beta hydrolase"/>
    <property type="match status" value="1"/>
</dbReference>
<reference evidence="2" key="1">
    <citation type="submission" date="2022-12" db="EMBL/GenBank/DDBJ databases">
        <authorList>
            <person name="Petersen C."/>
        </authorList>
    </citation>
    <scope>NUCLEOTIDE SEQUENCE</scope>
    <source>
        <strain evidence="2">IBT 29495</strain>
    </source>
</reference>
<dbReference type="Proteomes" id="UP001149954">
    <property type="component" value="Unassembled WGS sequence"/>
</dbReference>
<dbReference type="InterPro" id="IPR005645">
    <property type="entry name" value="FSH-like_dom"/>
</dbReference>
<gene>
    <name evidence="2" type="ORF">N7463_000164</name>
</gene>
<accession>A0A9W9Y3Z8</accession>
<keyword evidence="3" id="KW-1185">Reference proteome</keyword>
<dbReference type="GO" id="GO:0072330">
    <property type="term" value="P:monocarboxylic acid biosynthetic process"/>
    <property type="evidence" value="ECO:0007669"/>
    <property type="project" value="UniProtKB-ARBA"/>
</dbReference>
<feature type="domain" description="Serine hydrolase" evidence="1">
    <location>
        <begin position="51"/>
        <end position="126"/>
    </location>
</feature>
<reference evidence="2" key="2">
    <citation type="journal article" date="2023" name="IMA Fungus">
        <title>Comparative genomic study of the Penicillium genus elucidates a diverse pangenome and 15 lateral gene transfer events.</title>
        <authorList>
            <person name="Petersen C."/>
            <person name="Sorensen T."/>
            <person name="Nielsen M.R."/>
            <person name="Sondergaard T.E."/>
            <person name="Sorensen J.L."/>
            <person name="Fitzpatrick D.A."/>
            <person name="Frisvad J.C."/>
            <person name="Nielsen K.L."/>
        </authorList>
    </citation>
    <scope>NUCLEOTIDE SEQUENCE</scope>
    <source>
        <strain evidence="2">IBT 29495</strain>
    </source>
</reference>
<sequence>MEICGQAWGSTEHLYLGFNYVILNPVLLCGAIQDTQMVSRWLTDSVSLIDGPPPFKFVIAVCGFTFGDPLYNDLCSLKIETPIFLTIARIDGVVAESQSLRLRDSSTNTALYFFEGTHHFPRDGGFLESLTPFLEDTLGIEETRSHED</sequence>
<dbReference type="OrthoDB" id="2094269at2759"/>
<proteinExistence type="predicted"/>
<name>A0A9W9Y3Z8_9EURO</name>
<evidence type="ECO:0000259" key="1">
    <source>
        <dbReference type="Pfam" id="PF03959"/>
    </source>
</evidence>
<dbReference type="SUPFAM" id="SSF53474">
    <property type="entry name" value="alpha/beta-Hydrolases"/>
    <property type="match status" value="1"/>
</dbReference>
<dbReference type="EMBL" id="JAPWDS010000001">
    <property type="protein sequence ID" value="KAJ5519711.1"/>
    <property type="molecule type" value="Genomic_DNA"/>
</dbReference>